<dbReference type="EMBL" id="DVHH01000195">
    <property type="protein sequence ID" value="HIR55548.1"/>
    <property type="molecule type" value="Genomic_DNA"/>
</dbReference>
<dbReference type="Proteomes" id="UP000824238">
    <property type="component" value="Unassembled WGS sequence"/>
</dbReference>
<organism evidence="2 3">
    <name type="scientific">Candidatus Scatomorpha intestinigallinarum</name>
    <dbReference type="NCBI Taxonomy" id="2840923"/>
    <lineage>
        <taxon>Bacteria</taxon>
        <taxon>Bacillati</taxon>
        <taxon>Bacillota</taxon>
        <taxon>Clostridia</taxon>
        <taxon>Eubacteriales</taxon>
        <taxon>Candidatus Scatomorpha</taxon>
    </lineage>
</organism>
<evidence type="ECO:0000313" key="2">
    <source>
        <dbReference type="EMBL" id="HIR55548.1"/>
    </source>
</evidence>
<feature type="transmembrane region" description="Helical" evidence="1">
    <location>
        <begin position="46"/>
        <end position="65"/>
    </location>
</feature>
<sequence length="71" mass="7398">MKKRLKKLLRPLLFTLGGALAGLAYYYLVGCSSGSCAITSNPLSSMLYLGLAGLILSGAFCPCCGKDSCDT</sequence>
<name>A0A9D1DMG0_9FIRM</name>
<gene>
    <name evidence="2" type="ORF">IAD36_08155</name>
</gene>
<evidence type="ECO:0000256" key="1">
    <source>
        <dbReference type="SAM" id="Phobius"/>
    </source>
</evidence>
<keyword evidence="1" id="KW-1133">Transmembrane helix</keyword>
<protein>
    <submittedName>
        <fullName evidence="2">Uncharacterized protein</fullName>
    </submittedName>
</protein>
<accession>A0A9D1DMG0</accession>
<evidence type="ECO:0000313" key="3">
    <source>
        <dbReference type="Proteomes" id="UP000824238"/>
    </source>
</evidence>
<reference evidence="2" key="2">
    <citation type="journal article" date="2021" name="PeerJ">
        <title>Extensive microbial diversity within the chicken gut microbiome revealed by metagenomics and culture.</title>
        <authorList>
            <person name="Gilroy R."/>
            <person name="Ravi A."/>
            <person name="Getino M."/>
            <person name="Pursley I."/>
            <person name="Horton D.L."/>
            <person name="Alikhan N.F."/>
            <person name="Baker D."/>
            <person name="Gharbi K."/>
            <person name="Hall N."/>
            <person name="Watson M."/>
            <person name="Adriaenssens E.M."/>
            <person name="Foster-Nyarko E."/>
            <person name="Jarju S."/>
            <person name="Secka A."/>
            <person name="Antonio M."/>
            <person name="Oren A."/>
            <person name="Chaudhuri R.R."/>
            <person name="La Ragione R."/>
            <person name="Hildebrand F."/>
            <person name="Pallen M.J."/>
        </authorList>
    </citation>
    <scope>NUCLEOTIDE SEQUENCE</scope>
    <source>
        <strain evidence="2">ChiGjej3B3-7149</strain>
    </source>
</reference>
<reference evidence="2" key="1">
    <citation type="submission" date="2020-10" db="EMBL/GenBank/DDBJ databases">
        <authorList>
            <person name="Gilroy R."/>
        </authorList>
    </citation>
    <scope>NUCLEOTIDE SEQUENCE</scope>
    <source>
        <strain evidence="2">ChiGjej3B3-7149</strain>
    </source>
</reference>
<dbReference type="AlphaFoldDB" id="A0A9D1DMG0"/>
<comment type="caution">
    <text evidence="2">The sequence shown here is derived from an EMBL/GenBank/DDBJ whole genome shotgun (WGS) entry which is preliminary data.</text>
</comment>
<proteinExistence type="predicted"/>
<keyword evidence="1" id="KW-0472">Membrane</keyword>
<keyword evidence="1" id="KW-0812">Transmembrane</keyword>